<dbReference type="PATRIC" id="fig|1261127.3.peg.5469"/>
<name>A0A0F6U0B2_CITAM</name>
<sequence length="187" mass="20917">MFNLIAKAKEAGYQFWISASKVLTVTAVTEGVLTVIKTVTDINPCLLVAELMNLGITVSPDNNYFCWLDREGVLWAVDRHHLYRGNTGEHGISWEVVYQHGMVINTPEQASILFKIPHVGRFTATVMYSAGYAPDWVLPAFVDFSGEPDHETILSWLSEVGIRNAGMHLEDIEFLSVEENPDAYISL</sequence>
<dbReference type="Proteomes" id="UP000034085">
    <property type="component" value="Plasmid"/>
</dbReference>
<dbReference type="EMBL" id="CP011133">
    <property type="protein sequence ID" value="AKE62096.1"/>
    <property type="molecule type" value="Genomic_DNA"/>
</dbReference>
<dbReference type="KEGG" id="cama:F384_26360"/>
<accession>A0A0F6U0B2</accession>
<dbReference type="OrthoDB" id="6625040at2"/>
<evidence type="ECO:0000313" key="2">
    <source>
        <dbReference type="Proteomes" id="UP000034085"/>
    </source>
</evidence>
<dbReference type="HOGENOM" id="CLU_1445282_0_0_6"/>
<gene>
    <name evidence="1" type="ORF">F384_26360</name>
</gene>
<dbReference type="AlphaFoldDB" id="A0A0F6U0B2"/>
<geneLocation type="plasmid" evidence="1">
    <name>unnamed</name>
</geneLocation>
<protein>
    <submittedName>
        <fullName evidence="1">Uncharacterized protein</fullName>
    </submittedName>
</protein>
<dbReference type="RefSeq" id="WP_008786614.1">
    <property type="nucleotide sequence ID" value="NZ_CP011133.1"/>
</dbReference>
<reference evidence="1 2" key="1">
    <citation type="submission" date="2015-03" db="EMBL/GenBank/DDBJ databases">
        <title>Complete genome sequence of Citrobacter amalonaticus Y19.</title>
        <authorList>
            <person name="Park S."/>
        </authorList>
    </citation>
    <scope>NUCLEOTIDE SEQUENCE [LARGE SCALE GENOMIC DNA]</scope>
    <source>
        <strain evidence="1 2">Y19</strain>
        <plasmid evidence="2">Plasmid</plasmid>
    </source>
</reference>
<proteinExistence type="predicted"/>
<keyword evidence="1" id="KW-0614">Plasmid</keyword>
<organism evidence="1 2">
    <name type="scientific">Citrobacter amalonaticus Y19</name>
    <dbReference type="NCBI Taxonomy" id="1261127"/>
    <lineage>
        <taxon>Bacteria</taxon>
        <taxon>Pseudomonadati</taxon>
        <taxon>Pseudomonadota</taxon>
        <taxon>Gammaproteobacteria</taxon>
        <taxon>Enterobacterales</taxon>
        <taxon>Enterobacteriaceae</taxon>
        <taxon>Citrobacter</taxon>
    </lineage>
</organism>
<evidence type="ECO:0000313" key="1">
    <source>
        <dbReference type="EMBL" id="AKE62096.1"/>
    </source>
</evidence>